<feature type="coiled-coil region" evidence="2">
    <location>
        <begin position="340"/>
        <end position="367"/>
    </location>
</feature>
<reference evidence="4 5" key="1">
    <citation type="submission" date="2014-06" db="EMBL/GenBank/DDBJ databases">
        <title>Draft genome sequence of Idiomarina sp. MCCC 1A10513.</title>
        <authorList>
            <person name="Du J."/>
            <person name="Lai Q."/>
            <person name="Shao Z."/>
        </authorList>
    </citation>
    <scope>NUCLEOTIDE SEQUENCE [LARGE SCALE GENOMIC DNA]</scope>
    <source>
        <strain evidence="4 5">MCCC 1A10513</strain>
    </source>
</reference>
<dbReference type="InterPro" id="IPR003423">
    <property type="entry name" value="OMP_efflux"/>
</dbReference>
<dbReference type="PANTHER" id="PTHR30203">
    <property type="entry name" value="OUTER MEMBRANE CATION EFFLUX PROTEIN"/>
    <property type="match status" value="1"/>
</dbReference>
<evidence type="ECO:0000256" key="1">
    <source>
        <dbReference type="ARBA" id="ARBA00007613"/>
    </source>
</evidence>
<dbReference type="Pfam" id="PF02321">
    <property type="entry name" value="OEP"/>
    <property type="match status" value="1"/>
</dbReference>
<keyword evidence="5" id="KW-1185">Reference proteome</keyword>
<evidence type="ECO:0000313" key="5">
    <source>
        <dbReference type="Proteomes" id="UP000053718"/>
    </source>
</evidence>
<accession>A0A094IRB4</accession>
<gene>
    <name evidence="4" type="ORF">IDAT_08530</name>
</gene>
<keyword evidence="2" id="KW-0175">Coiled coil</keyword>
<evidence type="ECO:0000256" key="3">
    <source>
        <dbReference type="SAM" id="SignalP"/>
    </source>
</evidence>
<dbReference type="STRING" id="1517416.IDAT_08530"/>
<evidence type="ECO:0000256" key="2">
    <source>
        <dbReference type="SAM" id="Coils"/>
    </source>
</evidence>
<dbReference type="EMBL" id="JPIN01000008">
    <property type="protein sequence ID" value="KFZ28349.1"/>
    <property type="molecule type" value="Genomic_DNA"/>
</dbReference>
<sequence>MKLLRRMAYLSVLTVVVPNVVNAQEPLLNLQEAVSIAVQEDPWLTASKQTQEAFASEAIASSSLPDPQISLTAASFPVDSFSSRQEGMTQLVVGVSQTFPRGDTLSLSRKQKNQLAQKQPFLRADRIAKVKTTVTKLWLDVFFSQQSIRLIESDRALFEQLVSTAKASYTSTEGKARQQDVIRAQLELTRLDDRLTSLRQKEEQLQSELSEWIGVIAKSRLPDDLPSLTLKKTLLSPSTIPNQALYELIKEHPVLQATDQDILASETSVELAQQGYKPQWSANLKYGHRNDDPSGNDRADLFSAGVTFDIPLFTDNKQDEQVRSAKYKTEAKRTEKLLIARQLIANLRNTFVQLNRLNERAALYREELLPQMSAQSEAALTAYNNDDGDFAEAVRSQIAEVNAKIDALAIAINRQKLIAEANYLLLSGV</sequence>
<comment type="similarity">
    <text evidence="1">Belongs to the outer membrane factor (OMF) (TC 1.B.17) family.</text>
</comment>
<dbReference type="Gene3D" id="1.20.1600.10">
    <property type="entry name" value="Outer membrane efflux proteins (OEP)"/>
    <property type="match status" value="1"/>
</dbReference>
<dbReference type="PANTHER" id="PTHR30203:SF24">
    <property type="entry name" value="BLR4935 PROTEIN"/>
    <property type="match status" value="1"/>
</dbReference>
<feature type="coiled-coil region" evidence="2">
    <location>
        <begin position="181"/>
        <end position="208"/>
    </location>
</feature>
<proteinExistence type="inferred from homology"/>
<dbReference type="Proteomes" id="UP000053718">
    <property type="component" value="Unassembled WGS sequence"/>
</dbReference>
<dbReference type="eggNOG" id="COG1538">
    <property type="taxonomic scope" value="Bacteria"/>
</dbReference>
<comment type="caution">
    <text evidence="4">The sequence shown here is derived from an EMBL/GenBank/DDBJ whole genome shotgun (WGS) entry which is preliminary data.</text>
</comment>
<dbReference type="RefSeq" id="WP_244441625.1">
    <property type="nucleotide sequence ID" value="NZ_JPIN01000008.1"/>
</dbReference>
<dbReference type="InterPro" id="IPR010131">
    <property type="entry name" value="MdtP/NodT-like"/>
</dbReference>
<evidence type="ECO:0000313" key="4">
    <source>
        <dbReference type="EMBL" id="KFZ28349.1"/>
    </source>
</evidence>
<dbReference type="GO" id="GO:0015562">
    <property type="term" value="F:efflux transmembrane transporter activity"/>
    <property type="evidence" value="ECO:0007669"/>
    <property type="project" value="InterPro"/>
</dbReference>
<organism evidence="4 5">
    <name type="scientific">Pseudidiomarina atlantica</name>
    <dbReference type="NCBI Taxonomy" id="1517416"/>
    <lineage>
        <taxon>Bacteria</taxon>
        <taxon>Pseudomonadati</taxon>
        <taxon>Pseudomonadota</taxon>
        <taxon>Gammaproteobacteria</taxon>
        <taxon>Alteromonadales</taxon>
        <taxon>Idiomarinaceae</taxon>
        <taxon>Pseudidiomarina</taxon>
    </lineage>
</organism>
<keyword evidence="3" id="KW-0732">Signal</keyword>
<feature type="chain" id="PRO_5001898848" evidence="3">
    <location>
        <begin position="24"/>
        <end position="429"/>
    </location>
</feature>
<dbReference type="SUPFAM" id="SSF56954">
    <property type="entry name" value="Outer membrane efflux proteins (OEP)"/>
    <property type="match status" value="1"/>
</dbReference>
<feature type="signal peptide" evidence="3">
    <location>
        <begin position="1"/>
        <end position="23"/>
    </location>
</feature>
<dbReference type="AlphaFoldDB" id="A0A094IRB4"/>
<name>A0A094IRB4_9GAMM</name>
<protein>
    <submittedName>
        <fullName evidence="4">Transporter</fullName>
    </submittedName>
</protein>